<accession>A0A392V7Z0</accession>
<reference evidence="1 2" key="1">
    <citation type="journal article" date="2018" name="Front. Plant Sci.">
        <title>Red Clover (Trifolium pratense) and Zigzag Clover (T. medium) - A Picture of Genomic Similarities and Differences.</title>
        <authorList>
            <person name="Dluhosova J."/>
            <person name="Istvanek J."/>
            <person name="Nedelnik J."/>
            <person name="Repkova J."/>
        </authorList>
    </citation>
    <scope>NUCLEOTIDE SEQUENCE [LARGE SCALE GENOMIC DNA]</scope>
    <source>
        <strain evidence="2">cv. 10/8</strain>
        <tissue evidence="1">Leaf</tissue>
    </source>
</reference>
<evidence type="ECO:0000313" key="2">
    <source>
        <dbReference type="Proteomes" id="UP000265520"/>
    </source>
</evidence>
<comment type="caution">
    <text evidence="1">The sequence shown here is derived from an EMBL/GenBank/DDBJ whole genome shotgun (WGS) entry which is preliminary data.</text>
</comment>
<dbReference type="Proteomes" id="UP000265520">
    <property type="component" value="Unassembled WGS sequence"/>
</dbReference>
<dbReference type="EMBL" id="LXQA011055416">
    <property type="protein sequence ID" value="MCI82945.1"/>
    <property type="molecule type" value="Genomic_DNA"/>
</dbReference>
<keyword evidence="2" id="KW-1185">Reference proteome</keyword>
<feature type="non-terminal residue" evidence="1">
    <location>
        <position position="1"/>
    </location>
</feature>
<protein>
    <submittedName>
        <fullName evidence="1">Uncharacterized protein</fullName>
    </submittedName>
</protein>
<sequence>DVPCLQELSISWGARVLVYRSTWEGSSEADDPSRITCWLYRAGVSAGHAEQEAGS</sequence>
<organism evidence="1 2">
    <name type="scientific">Trifolium medium</name>
    <dbReference type="NCBI Taxonomy" id="97028"/>
    <lineage>
        <taxon>Eukaryota</taxon>
        <taxon>Viridiplantae</taxon>
        <taxon>Streptophyta</taxon>
        <taxon>Embryophyta</taxon>
        <taxon>Tracheophyta</taxon>
        <taxon>Spermatophyta</taxon>
        <taxon>Magnoliopsida</taxon>
        <taxon>eudicotyledons</taxon>
        <taxon>Gunneridae</taxon>
        <taxon>Pentapetalae</taxon>
        <taxon>rosids</taxon>
        <taxon>fabids</taxon>
        <taxon>Fabales</taxon>
        <taxon>Fabaceae</taxon>
        <taxon>Papilionoideae</taxon>
        <taxon>50 kb inversion clade</taxon>
        <taxon>NPAAA clade</taxon>
        <taxon>Hologalegina</taxon>
        <taxon>IRL clade</taxon>
        <taxon>Trifolieae</taxon>
        <taxon>Trifolium</taxon>
    </lineage>
</organism>
<proteinExistence type="predicted"/>
<dbReference type="AlphaFoldDB" id="A0A392V7Z0"/>
<evidence type="ECO:0000313" key="1">
    <source>
        <dbReference type="EMBL" id="MCI82945.1"/>
    </source>
</evidence>
<name>A0A392V7Z0_9FABA</name>